<gene>
    <name evidence="3" type="ORF">PRIO_6717</name>
</gene>
<organism evidence="3 4">
    <name type="scientific">Paenibacillus riograndensis SBR5</name>
    <dbReference type="NCBI Taxonomy" id="1073571"/>
    <lineage>
        <taxon>Bacteria</taxon>
        <taxon>Bacillati</taxon>
        <taxon>Bacillota</taxon>
        <taxon>Bacilli</taxon>
        <taxon>Bacillales</taxon>
        <taxon>Paenibacillaceae</taxon>
        <taxon>Paenibacillus</taxon>
        <taxon>Paenibacillus sonchi group</taxon>
    </lineage>
</organism>
<dbReference type="InterPro" id="IPR036582">
    <property type="entry name" value="Mao_N_sf"/>
</dbReference>
<dbReference type="Gene3D" id="2.60.120.1060">
    <property type="entry name" value="NPCBM/NEW2 domain"/>
    <property type="match status" value="1"/>
</dbReference>
<dbReference type="KEGG" id="pri:PRIO_6717"/>
<evidence type="ECO:0000259" key="2">
    <source>
        <dbReference type="SMART" id="SM00776"/>
    </source>
</evidence>
<dbReference type="RefSeq" id="WP_020434298.1">
    <property type="nucleotide sequence ID" value="NZ_AGBD01001966.1"/>
</dbReference>
<dbReference type="SMART" id="SM00776">
    <property type="entry name" value="NPCBM"/>
    <property type="match status" value="1"/>
</dbReference>
<dbReference type="STRING" id="483937.AMQ84_31655"/>
<dbReference type="InterPro" id="IPR013222">
    <property type="entry name" value="Glyco_hyd_98_carb-bd"/>
</dbReference>
<evidence type="ECO:0000313" key="4">
    <source>
        <dbReference type="Proteomes" id="UP000033163"/>
    </source>
</evidence>
<accession>A0A0E4CZZ2</accession>
<dbReference type="PATRIC" id="fig|1073571.4.peg.7180"/>
<reference evidence="4" key="1">
    <citation type="submission" date="2015-03" db="EMBL/GenBank/DDBJ databases">
        <authorList>
            <person name="Wibberg D."/>
        </authorList>
    </citation>
    <scope>NUCLEOTIDE SEQUENCE [LARGE SCALE GENOMIC DNA]</scope>
</reference>
<dbReference type="AlphaFoldDB" id="A0A0E4CZZ2"/>
<evidence type="ECO:0000313" key="3">
    <source>
        <dbReference type="EMBL" id="CQR59064.1"/>
    </source>
</evidence>
<dbReference type="Proteomes" id="UP000033163">
    <property type="component" value="Chromosome I"/>
</dbReference>
<dbReference type="SUPFAM" id="SSF49785">
    <property type="entry name" value="Galactose-binding domain-like"/>
    <property type="match status" value="1"/>
</dbReference>
<dbReference type="EMBL" id="LN831776">
    <property type="protein sequence ID" value="CQR59064.1"/>
    <property type="molecule type" value="Genomic_DNA"/>
</dbReference>
<dbReference type="HOGENOM" id="CLU_104527_0_0_9"/>
<sequence length="229" mass="25413">MLGKVKSFIFGFFACLLITGTSAYAMEPTMAGIYLRKITYMFDGIEKKPPQGSEGFIYQGSIYVPLRFVSKSLNKDIEWDDAKSTVWIGKGNADDYFSHQIPTRVEGDLKFEIGVANIGGNKYSHRGYKVSFPEKSNQGMLQFNLAGQYSKFDGFLGIDDSTKNSTALGTLKIIGDNRELLSFTNLKGGDQPKRFEVDLSGVSTLQILYTRDTGSDLTIDIADAILHHK</sequence>
<evidence type="ECO:0000256" key="1">
    <source>
        <dbReference type="SAM" id="SignalP"/>
    </source>
</evidence>
<dbReference type="InterPro" id="IPR012854">
    <property type="entry name" value="Cu_amine_oxidase-like_N"/>
</dbReference>
<dbReference type="InterPro" id="IPR008979">
    <property type="entry name" value="Galactose-bd-like_sf"/>
</dbReference>
<feature type="chain" id="PRO_5002419563" evidence="1">
    <location>
        <begin position="26"/>
        <end position="229"/>
    </location>
</feature>
<feature type="domain" description="Glycosyl hydrolase family 98 putative carbohydrate-binding module" evidence="2">
    <location>
        <begin position="73"/>
        <end position="228"/>
    </location>
</feature>
<protein>
    <submittedName>
        <fullName evidence="3">Putative secreted protein</fullName>
    </submittedName>
</protein>
<name>A0A0E4CZZ2_9BACL</name>
<feature type="signal peptide" evidence="1">
    <location>
        <begin position="1"/>
        <end position="25"/>
    </location>
</feature>
<proteinExistence type="predicted"/>
<keyword evidence="1" id="KW-0732">Signal</keyword>
<dbReference type="InterPro" id="IPR038637">
    <property type="entry name" value="NPCBM_sf"/>
</dbReference>
<dbReference type="SUPFAM" id="SSF55383">
    <property type="entry name" value="Copper amine oxidase, domain N"/>
    <property type="match status" value="1"/>
</dbReference>
<dbReference type="Pfam" id="PF07833">
    <property type="entry name" value="Cu_amine_oxidN1"/>
    <property type="match status" value="1"/>
</dbReference>
<dbReference type="Pfam" id="PF08305">
    <property type="entry name" value="NPCBM"/>
    <property type="match status" value="1"/>
</dbReference>